<dbReference type="InterPro" id="IPR035906">
    <property type="entry name" value="MetI-like_sf"/>
</dbReference>
<dbReference type="GO" id="GO:0022857">
    <property type="term" value="F:transmembrane transporter activity"/>
    <property type="evidence" value="ECO:0007669"/>
    <property type="project" value="InterPro"/>
</dbReference>
<evidence type="ECO:0000256" key="12">
    <source>
        <dbReference type="ARBA" id="ARBA00062718"/>
    </source>
</evidence>
<protein>
    <recommendedName>
        <fullName evidence="13">Glutamate/aspartate import permease protein GltK</fullName>
    </recommendedName>
    <alternativeName>
        <fullName evidence="9">Histidine/lysine/arginine/ornithine transport system permease protein HisM</fullName>
    </alternativeName>
</protein>
<gene>
    <name evidence="16" type="ORF">SAMN05192563_102529</name>
</gene>
<evidence type="ECO:0000313" key="17">
    <source>
        <dbReference type="Proteomes" id="UP000198844"/>
    </source>
</evidence>
<keyword evidence="8 14" id="KW-0472">Membrane</keyword>
<dbReference type="EMBL" id="FPBH01000025">
    <property type="protein sequence ID" value="SFU24137.1"/>
    <property type="molecule type" value="Genomic_DNA"/>
</dbReference>
<dbReference type="CDD" id="cd06261">
    <property type="entry name" value="TM_PBP2"/>
    <property type="match status" value="1"/>
</dbReference>
<dbReference type="InterPro" id="IPR010065">
    <property type="entry name" value="AA_ABC_transptr_permease_3TM"/>
</dbReference>
<evidence type="ECO:0000256" key="5">
    <source>
        <dbReference type="ARBA" id="ARBA00022692"/>
    </source>
</evidence>
<keyword evidence="5 14" id="KW-0812">Transmembrane</keyword>
<accession>A0A1I7EJN6</accession>
<evidence type="ECO:0000256" key="9">
    <source>
        <dbReference type="ARBA" id="ARBA00039779"/>
    </source>
</evidence>
<keyword evidence="4" id="KW-1003">Cell membrane</keyword>
<evidence type="ECO:0000256" key="2">
    <source>
        <dbReference type="ARBA" id="ARBA00010072"/>
    </source>
</evidence>
<reference evidence="16 17" key="1">
    <citation type="submission" date="2016-10" db="EMBL/GenBank/DDBJ databases">
        <authorList>
            <person name="de Groot N.N."/>
        </authorList>
    </citation>
    <scope>NUCLEOTIDE SEQUENCE [LARGE SCALE GENOMIC DNA]</scope>
    <source>
        <strain evidence="16 17">LMG 27731</strain>
    </source>
</reference>
<evidence type="ECO:0000256" key="10">
    <source>
        <dbReference type="ARBA" id="ARBA00046835"/>
    </source>
</evidence>
<dbReference type="Pfam" id="PF00528">
    <property type="entry name" value="BPD_transp_1"/>
    <property type="match status" value="1"/>
</dbReference>
<dbReference type="NCBIfam" id="TIGR01726">
    <property type="entry name" value="HEQRo_perm_3TM"/>
    <property type="match status" value="1"/>
</dbReference>
<evidence type="ECO:0000256" key="11">
    <source>
        <dbReference type="ARBA" id="ARBA00060298"/>
    </source>
</evidence>
<evidence type="ECO:0000256" key="8">
    <source>
        <dbReference type="ARBA" id="ARBA00023136"/>
    </source>
</evidence>
<feature type="transmembrane region" description="Helical" evidence="14">
    <location>
        <begin position="131"/>
        <end position="154"/>
    </location>
</feature>
<evidence type="ECO:0000256" key="1">
    <source>
        <dbReference type="ARBA" id="ARBA00004429"/>
    </source>
</evidence>
<evidence type="ECO:0000256" key="14">
    <source>
        <dbReference type="RuleBase" id="RU363032"/>
    </source>
</evidence>
<evidence type="ECO:0000256" key="6">
    <source>
        <dbReference type="ARBA" id="ARBA00022970"/>
    </source>
</evidence>
<dbReference type="Proteomes" id="UP000198844">
    <property type="component" value="Unassembled WGS sequence"/>
</dbReference>
<evidence type="ECO:0000313" key="16">
    <source>
        <dbReference type="EMBL" id="SFU24137.1"/>
    </source>
</evidence>
<dbReference type="PROSITE" id="PS50928">
    <property type="entry name" value="ABC_TM1"/>
    <property type="match status" value="1"/>
</dbReference>
<proteinExistence type="inferred from homology"/>
<evidence type="ECO:0000256" key="7">
    <source>
        <dbReference type="ARBA" id="ARBA00022989"/>
    </source>
</evidence>
<dbReference type="InterPro" id="IPR000515">
    <property type="entry name" value="MetI-like"/>
</dbReference>
<evidence type="ECO:0000256" key="13">
    <source>
        <dbReference type="ARBA" id="ARBA00073645"/>
    </source>
</evidence>
<dbReference type="PANTHER" id="PTHR30450">
    <property type="entry name" value="ABC TRANSPORTER PERMEASE"/>
    <property type="match status" value="1"/>
</dbReference>
<evidence type="ECO:0000256" key="3">
    <source>
        <dbReference type="ARBA" id="ARBA00022448"/>
    </source>
</evidence>
<dbReference type="Gene3D" id="1.10.3720.10">
    <property type="entry name" value="MetI-like"/>
    <property type="match status" value="1"/>
</dbReference>
<keyword evidence="3 14" id="KW-0813">Transport</keyword>
<comment type="subunit">
    <text evidence="10">The HisPMQJ complex is composed of two ATP-binding proteins (HisP), two transmembrane proteins (HisM and HisQ) and a solute-binding protein (HisJ). The HisPMQ-ArgT complex is composed of two ATP-binding proteins (HisP), two transmembrane proteins (HisM and HisQ) and a solute-binding protein (ArgT).</text>
</comment>
<dbReference type="FunFam" id="1.10.3720.10:FF:000006">
    <property type="entry name" value="Glutamate/aspartate ABC transporter, permease protein GltK"/>
    <property type="match status" value="1"/>
</dbReference>
<sequence>MVSVSNDRAALPAEAQKQMTEMSEDVTDISHLVHVRRRYWGRYVASAAIIALIGYVVLAFAHGQIEWRYVARFLTARSILNGLVNTIVMTVLAMVLGVVLGVITAIMRLSPNPVLQAVAQGYVWLFRGTPVILQLLLWFNLALVFPSMGIPGLFEFRTVDVMTPFLAALLGLGINQGAYTSEVVRAGLLSVDTGQYEAAKSIGMPRLQALRRIILPQAMRVIVPPIGNELVGMVKLTSLASVIQYAEMLHNAENIYYANARVIELLMVAGVWYLVVVTVLSFAQSRVERHYARGAGRASGRQ</sequence>
<feature type="domain" description="ABC transmembrane type-1" evidence="15">
    <location>
        <begin position="83"/>
        <end position="284"/>
    </location>
</feature>
<keyword evidence="7 14" id="KW-1133">Transmembrane helix</keyword>
<dbReference type="PANTHER" id="PTHR30450:SF2">
    <property type="entry name" value="ABC TRANSPORTER PERMEASE PROTEIN"/>
    <property type="match status" value="1"/>
</dbReference>
<dbReference type="GO" id="GO:0006865">
    <property type="term" value="P:amino acid transport"/>
    <property type="evidence" value="ECO:0007669"/>
    <property type="project" value="UniProtKB-KW"/>
</dbReference>
<evidence type="ECO:0000256" key="4">
    <source>
        <dbReference type="ARBA" id="ARBA00022475"/>
    </source>
</evidence>
<comment type="subcellular location">
    <subcellularLocation>
        <location evidence="1">Cell inner membrane</location>
        <topology evidence="1">Multi-pass membrane protein</topology>
    </subcellularLocation>
    <subcellularLocation>
        <location evidence="14">Cell membrane</location>
        <topology evidence="14">Multi-pass membrane protein</topology>
    </subcellularLocation>
</comment>
<feature type="transmembrane region" description="Helical" evidence="14">
    <location>
        <begin position="82"/>
        <end position="107"/>
    </location>
</feature>
<comment type="subunit">
    <text evidence="12">The complex is composed of two ATP-binding proteins (GltL), two transmembrane proteins (GltJ and GltK) and a solute-binding protein (GltI).</text>
</comment>
<dbReference type="SUPFAM" id="SSF161098">
    <property type="entry name" value="MetI-like"/>
    <property type="match status" value="1"/>
</dbReference>
<name>A0A1I7EJN6_9BURK</name>
<keyword evidence="6" id="KW-0029">Amino-acid transport</keyword>
<feature type="transmembrane region" description="Helical" evidence="14">
    <location>
        <begin position="40"/>
        <end position="61"/>
    </location>
</feature>
<dbReference type="GO" id="GO:0043190">
    <property type="term" value="C:ATP-binding cassette (ABC) transporter complex"/>
    <property type="evidence" value="ECO:0007669"/>
    <property type="project" value="InterPro"/>
</dbReference>
<evidence type="ECO:0000259" key="15">
    <source>
        <dbReference type="PROSITE" id="PS50928"/>
    </source>
</evidence>
<dbReference type="InterPro" id="IPR051322">
    <property type="entry name" value="AA_ABC_Transporter_Permease"/>
</dbReference>
<organism evidence="16 17">
    <name type="scientific">Paraburkholderia aspalathi</name>
    <dbReference type="NCBI Taxonomy" id="1324617"/>
    <lineage>
        <taxon>Bacteria</taxon>
        <taxon>Pseudomonadati</taxon>
        <taxon>Pseudomonadota</taxon>
        <taxon>Betaproteobacteria</taxon>
        <taxon>Burkholderiales</taxon>
        <taxon>Burkholderiaceae</taxon>
        <taxon>Paraburkholderia</taxon>
    </lineage>
</organism>
<comment type="similarity">
    <text evidence="2">Belongs to the binding-protein-dependent transport system permease family. HisMQ subfamily.</text>
</comment>
<dbReference type="AlphaFoldDB" id="A0A1I7EJN6"/>
<feature type="transmembrane region" description="Helical" evidence="14">
    <location>
        <begin position="262"/>
        <end position="283"/>
    </location>
</feature>
<comment type="function">
    <text evidence="11">Part of the ABC transporter complex GltIJKL involved in glutamate and aspartate uptake. Probably responsible for the translocation of the substrate across the membrane.</text>
</comment>